<dbReference type="EMBL" id="QMEY01000027">
    <property type="protein sequence ID" value="RBQ14978.1"/>
    <property type="molecule type" value="Genomic_DNA"/>
</dbReference>
<gene>
    <name evidence="9" type="ORF">DP939_37975</name>
</gene>
<feature type="transmembrane region" description="Helical" evidence="7">
    <location>
        <begin position="286"/>
        <end position="305"/>
    </location>
</feature>
<keyword evidence="10" id="KW-1185">Reference proteome</keyword>
<keyword evidence="7" id="KW-0472">Membrane</keyword>
<feature type="transmembrane region" description="Helical" evidence="7">
    <location>
        <begin position="35"/>
        <end position="59"/>
    </location>
</feature>
<feature type="transmembrane region" description="Helical" evidence="7">
    <location>
        <begin position="6"/>
        <end position="23"/>
    </location>
</feature>
<keyword evidence="2" id="KW-0479">Metal-binding</keyword>
<feature type="domain" description="Peptidase M48" evidence="8">
    <location>
        <begin position="122"/>
        <end position="195"/>
    </location>
</feature>
<name>A0A366LM36_9ACTN</name>
<comment type="caution">
    <text evidence="9">The sequence shown here is derived from an EMBL/GenBank/DDBJ whole genome shotgun (WGS) entry which is preliminary data.</text>
</comment>
<keyword evidence="1 6" id="KW-0645">Protease</keyword>
<evidence type="ECO:0000256" key="6">
    <source>
        <dbReference type="RuleBase" id="RU003983"/>
    </source>
</evidence>
<evidence type="ECO:0000313" key="9">
    <source>
        <dbReference type="EMBL" id="RBQ14978.1"/>
    </source>
</evidence>
<dbReference type="InterPro" id="IPR052173">
    <property type="entry name" value="Beta-lactam_resp_regulator"/>
</dbReference>
<dbReference type="CDD" id="cd07326">
    <property type="entry name" value="M56_BlaR1_MecR1_like"/>
    <property type="match status" value="1"/>
</dbReference>
<evidence type="ECO:0000256" key="4">
    <source>
        <dbReference type="ARBA" id="ARBA00022833"/>
    </source>
</evidence>
<evidence type="ECO:0000256" key="7">
    <source>
        <dbReference type="SAM" id="Phobius"/>
    </source>
</evidence>
<keyword evidence="7" id="KW-1133">Transmembrane helix</keyword>
<dbReference type="InterPro" id="IPR001915">
    <property type="entry name" value="Peptidase_M48"/>
</dbReference>
<comment type="similarity">
    <text evidence="6">Belongs to the peptidase M48 family.</text>
</comment>
<feature type="transmembrane region" description="Helical" evidence="7">
    <location>
        <begin position="88"/>
        <end position="108"/>
    </location>
</feature>
<comment type="cofactor">
    <cofactor evidence="6">
        <name>Zn(2+)</name>
        <dbReference type="ChEBI" id="CHEBI:29105"/>
    </cofactor>
    <text evidence="6">Binds 1 zinc ion per subunit.</text>
</comment>
<dbReference type="GO" id="GO:0004222">
    <property type="term" value="F:metalloendopeptidase activity"/>
    <property type="evidence" value="ECO:0007669"/>
    <property type="project" value="InterPro"/>
</dbReference>
<keyword evidence="4 6" id="KW-0862">Zinc</keyword>
<accession>A0A366LM36</accession>
<proteinExistence type="inferred from homology"/>
<dbReference type="AlphaFoldDB" id="A0A366LM36"/>
<evidence type="ECO:0000256" key="1">
    <source>
        <dbReference type="ARBA" id="ARBA00022670"/>
    </source>
</evidence>
<sequence length="307" mass="33056">MIYVVHHLITLPVAWGAMAIMLRSRWAWRAPRTSLAIWQAIGACLVLSGIGTALALGLAPYRLGVVPALAAFAGDAARGDLPAALTPVHLLLTACGLAATGWLAFALVRSARAVAALRCRQRTLLALIARPHPVQRDALVVEHPAVTAYCLPGRRAAIVVSTGSLDLLSGREFQAVLAHERAHARERHDLVLLPFAALHRAFPAARRIRAMLDAVALLVEMRADDRAARDNDRLTLATALRRFRACERLPAPPGTLAATGRDTERDLDARIARLATPPRTSRPARVLLLLLALTVASTPLSLFLLPL</sequence>
<dbReference type="GO" id="GO:0006508">
    <property type="term" value="P:proteolysis"/>
    <property type="evidence" value="ECO:0007669"/>
    <property type="project" value="UniProtKB-KW"/>
</dbReference>
<protein>
    <submittedName>
        <fullName evidence="9">M56 family peptidase</fullName>
    </submittedName>
</protein>
<dbReference type="PANTHER" id="PTHR34978">
    <property type="entry name" value="POSSIBLE SENSOR-TRANSDUCER PROTEIN BLAR"/>
    <property type="match status" value="1"/>
</dbReference>
<evidence type="ECO:0000256" key="5">
    <source>
        <dbReference type="ARBA" id="ARBA00023049"/>
    </source>
</evidence>
<keyword evidence="7" id="KW-0812">Transmembrane</keyword>
<evidence type="ECO:0000256" key="2">
    <source>
        <dbReference type="ARBA" id="ARBA00022723"/>
    </source>
</evidence>
<dbReference type="Proteomes" id="UP000253303">
    <property type="component" value="Unassembled WGS sequence"/>
</dbReference>
<evidence type="ECO:0000256" key="3">
    <source>
        <dbReference type="ARBA" id="ARBA00022801"/>
    </source>
</evidence>
<dbReference type="PANTHER" id="PTHR34978:SF3">
    <property type="entry name" value="SLR0241 PROTEIN"/>
    <property type="match status" value="1"/>
</dbReference>
<dbReference type="Gene3D" id="3.30.2010.10">
    <property type="entry name" value="Metalloproteases ('zincins'), catalytic domain"/>
    <property type="match status" value="1"/>
</dbReference>
<dbReference type="GO" id="GO:0046872">
    <property type="term" value="F:metal ion binding"/>
    <property type="evidence" value="ECO:0007669"/>
    <property type="project" value="UniProtKB-KW"/>
</dbReference>
<dbReference type="Pfam" id="PF01435">
    <property type="entry name" value="Peptidase_M48"/>
    <property type="match status" value="1"/>
</dbReference>
<organism evidence="9 10">
    <name type="scientific">Spongiactinospora rosea</name>
    <dbReference type="NCBI Taxonomy" id="2248750"/>
    <lineage>
        <taxon>Bacteria</taxon>
        <taxon>Bacillati</taxon>
        <taxon>Actinomycetota</taxon>
        <taxon>Actinomycetes</taxon>
        <taxon>Streptosporangiales</taxon>
        <taxon>Streptosporangiaceae</taxon>
        <taxon>Spongiactinospora</taxon>
    </lineage>
</organism>
<evidence type="ECO:0000313" key="10">
    <source>
        <dbReference type="Proteomes" id="UP000253303"/>
    </source>
</evidence>
<keyword evidence="5 6" id="KW-0482">Metalloprotease</keyword>
<reference evidence="9 10" key="1">
    <citation type="submission" date="2018-06" db="EMBL/GenBank/DDBJ databases">
        <title>Sphaerisporangium craniellae sp. nov., isolated from a marine sponge in the South China Sea.</title>
        <authorList>
            <person name="Li L."/>
        </authorList>
    </citation>
    <scope>NUCLEOTIDE SEQUENCE [LARGE SCALE GENOMIC DNA]</scope>
    <source>
        <strain evidence="9 10">LHW63015</strain>
    </source>
</reference>
<keyword evidence="3 6" id="KW-0378">Hydrolase</keyword>
<evidence type="ECO:0000259" key="8">
    <source>
        <dbReference type="Pfam" id="PF01435"/>
    </source>
</evidence>